<dbReference type="PANTHER" id="PTHR34535">
    <property type="entry name" value="HYDROGENASE MATURATION FACTOR HYPA"/>
    <property type="match status" value="1"/>
</dbReference>
<evidence type="ECO:0000256" key="3">
    <source>
        <dbReference type="ARBA" id="ARBA00022723"/>
    </source>
</evidence>
<dbReference type="GO" id="GO:0008270">
    <property type="term" value="F:zinc ion binding"/>
    <property type="evidence" value="ECO:0007669"/>
    <property type="project" value="UniProtKB-UniRule"/>
</dbReference>
<evidence type="ECO:0000256" key="2">
    <source>
        <dbReference type="ARBA" id="ARBA00022596"/>
    </source>
</evidence>
<dbReference type="PIRSF" id="PIRSF004761">
    <property type="entry name" value="Hydrgn_mat_HypA"/>
    <property type="match status" value="1"/>
</dbReference>
<proteinExistence type="inferred from homology"/>
<dbReference type="InterPro" id="IPR000688">
    <property type="entry name" value="HypA/HybF"/>
</dbReference>
<dbReference type="PANTHER" id="PTHR34535:SF3">
    <property type="entry name" value="HYDROGENASE MATURATION FACTOR HYPA"/>
    <property type="match status" value="1"/>
</dbReference>
<organism evidence="6 7">
    <name type="scientific">Thermodesulfovibrio aggregans</name>
    <dbReference type="NCBI Taxonomy" id="86166"/>
    <lineage>
        <taxon>Bacteria</taxon>
        <taxon>Pseudomonadati</taxon>
        <taxon>Nitrospirota</taxon>
        <taxon>Thermodesulfovibrionia</taxon>
        <taxon>Thermodesulfovibrionales</taxon>
        <taxon>Thermodesulfovibrionaceae</taxon>
        <taxon>Thermodesulfovibrio</taxon>
    </lineage>
</organism>
<keyword evidence="4 5" id="KW-0862">Zinc</keyword>
<evidence type="ECO:0000256" key="1">
    <source>
        <dbReference type="ARBA" id="ARBA00010748"/>
    </source>
</evidence>
<dbReference type="NCBIfam" id="TIGR00100">
    <property type="entry name" value="hypA"/>
    <property type="match status" value="1"/>
</dbReference>
<feature type="binding site" evidence="5">
    <location>
        <position position="94"/>
    </location>
    <ligand>
        <name>Zn(2+)</name>
        <dbReference type="ChEBI" id="CHEBI:29105"/>
    </ligand>
</feature>
<accession>A0A2J6WQ02</accession>
<evidence type="ECO:0000313" key="6">
    <source>
        <dbReference type="EMBL" id="PMP72474.1"/>
    </source>
</evidence>
<dbReference type="HAMAP" id="MF_00213">
    <property type="entry name" value="HypA_HybF"/>
    <property type="match status" value="1"/>
</dbReference>
<sequence>MHEASIAYELLNIAVNECSKNGYSKIETIKVVVGRATGVMTDALLFAFNVLKEDTIAKNATLIIEELPVRGVCKDCGKEFESNENYIIFECPYCGSFSINLISGKELNITEMEVSDES</sequence>
<protein>
    <recommendedName>
        <fullName evidence="5">Hydrogenase maturation factor HypA</fullName>
    </recommendedName>
</protein>
<dbReference type="EMBL" id="PNIO01000008">
    <property type="protein sequence ID" value="PMP72474.1"/>
    <property type="molecule type" value="Genomic_DNA"/>
</dbReference>
<evidence type="ECO:0000256" key="5">
    <source>
        <dbReference type="HAMAP-Rule" id="MF_00213"/>
    </source>
</evidence>
<keyword evidence="2 5" id="KW-0533">Nickel</keyword>
<gene>
    <name evidence="5 6" type="primary">hypA</name>
    <name evidence="6" type="ORF">C0186_01395</name>
</gene>
<feature type="binding site" evidence="5">
    <location>
        <position position="76"/>
    </location>
    <ligand>
        <name>Zn(2+)</name>
        <dbReference type="ChEBI" id="CHEBI:29105"/>
    </ligand>
</feature>
<dbReference type="GO" id="GO:0051604">
    <property type="term" value="P:protein maturation"/>
    <property type="evidence" value="ECO:0007669"/>
    <property type="project" value="InterPro"/>
</dbReference>
<dbReference type="AlphaFoldDB" id="A0A2J6WQ02"/>
<dbReference type="InterPro" id="IPR020538">
    <property type="entry name" value="Hydgase_Ni_incorp_HypA/HybF_CS"/>
</dbReference>
<evidence type="ECO:0000256" key="4">
    <source>
        <dbReference type="ARBA" id="ARBA00022833"/>
    </source>
</evidence>
<dbReference type="Gene3D" id="3.30.2320.80">
    <property type="match status" value="1"/>
</dbReference>
<comment type="caution">
    <text evidence="6">The sequence shown here is derived from an EMBL/GenBank/DDBJ whole genome shotgun (WGS) entry which is preliminary data.</text>
</comment>
<comment type="similarity">
    <text evidence="1 5">Belongs to the HypA/HybF family.</text>
</comment>
<dbReference type="Pfam" id="PF01155">
    <property type="entry name" value="HypA"/>
    <property type="match status" value="1"/>
</dbReference>
<feature type="binding site" evidence="5">
    <location>
        <position position="73"/>
    </location>
    <ligand>
        <name>Zn(2+)</name>
        <dbReference type="ChEBI" id="CHEBI:29105"/>
    </ligand>
</feature>
<comment type="function">
    <text evidence="5">Involved in the maturation of [NiFe] hydrogenases. Required for nickel insertion into the metal center of the hydrogenase.</text>
</comment>
<dbReference type="PROSITE" id="PS01249">
    <property type="entry name" value="HYPA"/>
    <property type="match status" value="1"/>
</dbReference>
<keyword evidence="3 5" id="KW-0479">Metal-binding</keyword>
<dbReference type="GO" id="GO:0016151">
    <property type="term" value="F:nickel cation binding"/>
    <property type="evidence" value="ECO:0007669"/>
    <property type="project" value="UniProtKB-UniRule"/>
</dbReference>
<reference evidence="6 7" key="1">
    <citation type="submission" date="2018-01" db="EMBL/GenBank/DDBJ databases">
        <title>Metagenomic assembled genomes from two thermal pools in the Uzon Caldera, Kamchatka, Russia.</title>
        <authorList>
            <person name="Wilkins L."/>
            <person name="Ettinger C."/>
        </authorList>
    </citation>
    <scope>NUCLEOTIDE SEQUENCE [LARGE SCALE GENOMIC DNA]</scope>
    <source>
        <strain evidence="6">ZAV-04</strain>
    </source>
</reference>
<feature type="binding site" evidence="5">
    <location>
        <position position="2"/>
    </location>
    <ligand>
        <name>Ni(2+)</name>
        <dbReference type="ChEBI" id="CHEBI:49786"/>
    </ligand>
</feature>
<feature type="binding site" evidence="5">
    <location>
        <position position="91"/>
    </location>
    <ligand>
        <name>Zn(2+)</name>
        <dbReference type="ChEBI" id="CHEBI:29105"/>
    </ligand>
</feature>
<evidence type="ECO:0000313" key="7">
    <source>
        <dbReference type="Proteomes" id="UP000242288"/>
    </source>
</evidence>
<dbReference type="Proteomes" id="UP000242288">
    <property type="component" value="Unassembled WGS sequence"/>
</dbReference>
<name>A0A2J6WQ02_9BACT</name>